<dbReference type="SUPFAM" id="SSF56784">
    <property type="entry name" value="HAD-like"/>
    <property type="match status" value="1"/>
</dbReference>
<keyword evidence="15" id="KW-1185">Reference proteome</keyword>
<dbReference type="GO" id="GO:0036376">
    <property type="term" value="P:sodium ion export across plasma membrane"/>
    <property type="evidence" value="ECO:0007669"/>
    <property type="project" value="TreeGrafter"/>
</dbReference>
<evidence type="ECO:0000256" key="1">
    <source>
        <dbReference type="ARBA" id="ARBA00004651"/>
    </source>
</evidence>
<evidence type="ECO:0000256" key="6">
    <source>
        <dbReference type="ARBA" id="ARBA00022840"/>
    </source>
</evidence>
<dbReference type="SUPFAM" id="SSF81665">
    <property type="entry name" value="Calcium ATPase, transmembrane domain M"/>
    <property type="match status" value="1"/>
</dbReference>
<sequence>MDRSNFSDRSTPAAAVGDRTAAGRDASPGRPGHDPSVREVADLARELDVDLSVGLTGAEAARRLAADGPNELRSKPPVPLWRKVLAQFQDPLIYLLLVAVAISVVAWAAEGATGFPVDAVVIAAVVLLNAVLGFVQENKAENAVAALQSMTAATSTVLRDGRRVTVPSAELVRGDVLVLGEGDAVGADARLVRATALKIQEASLTGESEAVTKNPATLEAHAPLGDRLDMVFKGTAVAQGVGTALVTATGMDTEMGAIAEMLDATEEDPSPLQREIAGVSKLLGVTVIVIAVVVMVVTALVNEVSTLSDFVTVLLLGVSLAVAAVPEGLPAILSVVLAIGVQRMARRNAVVKKLHSVETLGSASVIASDKTGTLTKNEMTIERVVTASGEVRLTGVGYRPDGEVLSAGGPLEDEALTREVGMVLGGGSLANDAQLTRRDGEWEIQGDPTEAAFLVAAHKLQGTVDRVRTYERRGEVPFTSERKMMSALVDPEGDGAWALVTKGAPDVLLRRCTRQQVGSDVVPLDDARHARALADVEALSGQAYRTLGVAYRRVEEGTSAERLEDSERDLVYVGVVGIIDPPRPEVADAVEQAHRAGVRVMMITGDHPTTAARIAEDLGIVGAGEARAVTGVELDRLDGGALREVTRDVSVYARVAPQNKLQIVDALQADGHVVAMTGDGVNDAPALKSADIGVAMGVTGTEVTKEASKMILGDDNFATIVAAVRQGRIIFDNIKKFLRYLLSSNMGEVFTVFLGVVLAGVIGLAGASDDAVVVPLLATQILWINLVTDSGPALAMGVDPEIDDVMGRRPRRLSERIIDRHMWTGILSIGLVMGLATLATIDIFLPGGLVEGHDSLEVARTAGFTTLVVAQLFNAFNSRSETTSAFHRLFVNKWLWGAVALAFALQVAVVEVPFLQAAFGTASMDLAHWAVAVAMASSVLWFDELRKLVWRARHRGEVA</sequence>
<dbReference type="InterPro" id="IPR059000">
    <property type="entry name" value="ATPase_P-type_domA"/>
</dbReference>
<evidence type="ECO:0000313" key="14">
    <source>
        <dbReference type="EMBL" id="PFG39801.1"/>
    </source>
</evidence>
<dbReference type="NCBIfam" id="TIGR01494">
    <property type="entry name" value="ATPase_P-type"/>
    <property type="match status" value="2"/>
</dbReference>
<feature type="transmembrane region" description="Helical" evidence="12">
    <location>
        <begin position="780"/>
        <end position="802"/>
    </location>
</feature>
<dbReference type="InterPro" id="IPR001757">
    <property type="entry name" value="P_typ_ATPase"/>
</dbReference>
<dbReference type="InterPro" id="IPR018303">
    <property type="entry name" value="ATPase_P-typ_P_site"/>
</dbReference>
<dbReference type="SFLD" id="SFLDF00027">
    <property type="entry name" value="p-type_atpase"/>
    <property type="match status" value="1"/>
</dbReference>
<protein>
    <submittedName>
        <fullName evidence="14">Calcium-translocating P-type ATPase</fullName>
    </submittedName>
</protein>
<dbReference type="Gene3D" id="1.20.1110.10">
    <property type="entry name" value="Calcium-transporting ATPase, transmembrane domain"/>
    <property type="match status" value="1"/>
</dbReference>
<name>A0A2A9EMQ0_9MICO</name>
<dbReference type="InterPro" id="IPR004014">
    <property type="entry name" value="ATPase_P-typ_cation-transptr_N"/>
</dbReference>
<keyword evidence="7" id="KW-1278">Translocase</keyword>
<evidence type="ECO:0000256" key="8">
    <source>
        <dbReference type="ARBA" id="ARBA00022989"/>
    </source>
</evidence>
<dbReference type="GO" id="GO:0005524">
    <property type="term" value="F:ATP binding"/>
    <property type="evidence" value="ECO:0007669"/>
    <property type="project" value="UniProtKB-KW"/>
</dbReference>
<dbReference type="PRINTS" id="PR00120">
    <property type="entry name" value="HATPASE"/>
</dbReference>
<comment type="similarity">
    <text evidence="2">Belongs to the cation transport ATPase (P-type) (TC 3.A.3) family. Type IIA subfamily.</text>
</comment>
<evidence type="ECO:0000256" key="5">
    <source>
        <dbReference type="ARBA" id="ARBA00022741"/>
    </source>
</evidence>
<dbReference type="Pfam" id="PF00689">
    <property type="entry name" value="Cation_ATPase_C"/>
    <property type="match status" value="1"/>
</dbReference>
<dbReference type="InterPro" id="IPR023298">
    <property type="entry name" value="ATPase_P-typ_TM_dom_sf"/>
</dbReference>
<reference evidence="14 15" key="1">
    <citation type="submission" date="2017-10" db="EMBL/GenBank/DDBJ databases">
        <title>Sequencing the genomes of 1000 actinobacteria strains.</title>
        <authorList>
            <person name="Klenk H.-P."/>
        </authorList>
    </citation>
    <scope>NUCLEOTIDE SEQUENCE [LARGE SCALE GENOMIC DNA]</scope>
    <source>
        <strain evidence="14 15">DSM 21838</strain>
    </source>
</reference>
<feature type="transmembrane region" description="Helical" evidence="12">
    <location>
        <begin position="823"/>
        <end position="845"/>
    </location>
</feature>
<evidence type="ECO:0000256" key="4">
    <source>
        <dbReference type="ARBA" id="ARBA00022692"/>
    </source>
</evidence>
<feature type="transmembrane region" description="Helical" evidence="12">
    <location>
        <begin position="313"/>
        <end position="339"/>
    </location>
</feature>
<evidence type="ECO:0000256" key="10">
    <source>
        <dbReference type="ARBA" id="ARBA00049360"/>
    </source>
</evidence>
<comment type="subcellular location">
    <subcellularLocation>
        <location evidence="1">Cell membrane</location>
        <topology evidence="1">Multi-pass membrane protein</topology>
    </subcellularLocation>
</comment>
<evidence type="ECO:0000256" key="9">
    <source>
        <dbReference type="ARBA" id="ARBA00023136"/>
    </source>
</evidence>
<dbReference type="Proteomes" id="UP000222106">
    <property type="component" value="Unassembled WGS sequence"/>
</dbReference>
<dbReference type="Pfam" id="PF00690">
    <property type="entry name" value="Cation_ATPase_N"/>
    <property type="match status" value="1"/>
</dbReference>
<feature type="transmembrane region" description="Helical" evidence="12">
    <location>
        <begin position="926"/>
        <end position="945"/>
    </location>
</feature>
<keyword evidence="5" id="KW-0547">Nucleotide-binding</keyword>
<dbReference type="GO" id="GO:1902600">
    <property type="term" value="P:proton transmembrane transport"/>
    <property type="evidence" value="ECO:0007669"/>
    <property type="project" value="TreeGrafter"/>
</dbReference>
<dbReference type="GO" id="GO:1990573">
    <property type="term" value="P:potassium ion import across plasma membrane"/>
    <property type="evidence" value="ECO:0007669"/>
    <property type="project" value="TreeGrafter"/>
</dbReference>
<evidence type="ECO:0000256" key="7">
    <source>
        <dbReference type="ARBA" id="ARBA00022967"/>
    </source>
</evidence>
<evidence type="ECO:0000256" key="3">
    <source>
        <dbReference type="ARBA" id="ARBA00022475"/>
    </source>
</evidence>
<keyword evidence="8 12" id="KW-1133">Transmembrane helix</keyword>
<dbReference type="RefSeq" id="WP_098483839.1">
    <property type="nucleotide sequence ID" value="NZ_PDJI01000004.1"/>
</dbReference>
<evidence type="ECO:0000256" key="11">
    <source>
        <dbReference type="SAM" id="MobiDB-lite"/>
    </source>
</evidence>
<dbReference type="PANTHER" id="PTHR43294:SF21">
    <property type="entry name" value="CATION TRANSPORTING ATPASE"/>
    <property type="match status" value="1"/>
</dbReference>
<feature type="transmembrane region" description="Helical" evidence="12">
    <location>
        <begin position="282"/>
        <end position="301"/>
    </location>
</feature>
<evidence type="ECO:0000256" key="2">
    <source>
        <dbReference type="ARBA" id="ARBA00005675"/>
    </source>
</evidence>
<dbReference type="InterPro" id="IPR044492">
    <property type="entry name" value="P_typ_ATPase_HD_dom"/>
</dbReference>
<keyword evidence="4 12" id="KW-0812">Transmembrane</keyword>
<dbReference type="Gene3D" id="3.40.50.1000">
    <property type="entry name" value="HAD superfamily/HAD-like"/>
    <property type="match status" value="1"/>
</dbReference>
<dbReference type="GO" id="GO:0005391">
    <property type="term" value="F:P-type sodium:potassium-exchanging transporter activity"/>
    <property type="evidence" value="ECO:0007669"/>
    <property type="project" value="TreeGrafter"/>
</dbReference>
<dbReference type="InterPro" id="IPR006068">
    <property type="entry name" value="ATPase_P-typ_cation-transptr_C"/>
</dbReference>
<feature type="transmembrane region" description="Helical" evidence="12">
    <location>
        <begin position="857"/>
        <end position="873"/>
    </location>
</feature>
<dbReference type="InterPro" id="IPR008250">
    <property type="entry name" value="ATPase_P-typ_transduc_dom_A_sf"/>
</dbReference>
<dbReference type="Pfam" id="PF00122">
    <property type="entry name" value="E1-E2_ATPase"/>
    <property type="match status" value="1"/>
</dbReference>
<feature type="region of interest" description="Disordered" evidence="11">
    <location>
        <begin position="1"/>
        <end position="37"/>
    </location>
</feature>
<dbReference type="OrthoDB" id="9814270at2"/>
<dbReference type="Gene3D" id="3.40.1110.10">
    <property type="entry name" value="Calcium-transporting ATPase, cytoplasmic domain N"/>
    <property type="match status" value="1"/>
</dbReference>
<accession>A0A2A9EMQ0</accession>
<dbReference type="InterPro" id="IPR036412">
    <property type="entry name" value="HAD-like_sf"/>
</dbReference>
<evidence type="ECO:0000256" key="12">
    <source>
        <dbReference type="SAM" id="Phobius"/>
    </source>
</evidence>
<dbReference type="InterPro" id="IPR023299">
    <property type="entry name" value="ATPase_P-typ_cyto_dom_N"/>
</dbReference>
<dbReference type="Gene3D" id="2.70.150.10">
    <property type="entry name" value="Calcium-transporting ATPase, cytoplasmic transduction domain A"/>
    <property type="match status" value="1"/>
</dbReference>
<dbReference type="InterPro" id="IPR023214">
    <property type="entry name" value="HAD_sf"/>
</dbReference>
<organism evidence="14 15">
    <name type="scientific">Georgenia soli</name>
    <dbReference type="NCBI Taxonomy" id="638953"/>
    <lineage>
        <taxon>Bacteria</taxon>
        <taxon>Bacillati</taxon>
        <taxon>Actinomycetota</taxon>
        <taxon>Actinomycetes</taxon>
        <taxon>Micrococcales</taxon>
        <taxon>Bogoriellaceae</taxon>
        <taxon>Georgenia</taxon>
    </lineage>
</organism>
<dbReference type="InterPro" id="IPR050510">
    <property type="entry name" value="Cation_transp_ATPase_P-type"/>
</dbReference>
<dbReference type="GO" id="GO:0016887">
    <property type="term" value="F:ATP hydrolysis activity"/>
    <property type="evidence" value="ECO:0007669"/>
    <property type="project" value="InterPro"/>
</dbReference>
<dbReference type="SUPFAM" id="SSF81660">
    <property type="entry name" value="Metal cation-transporting ATPase, ATP-binding domain N"/>
    <property type="match status" value="1"/>
</dbReference>
<dbReference type="GO" id="GO:0005886">
    <property type="term" value="C:plasma membrane"/>
    <property type="evidence" value="ECO:0007669"/>
    <property type="project" value="UniProtKB-SubCell"/>
</dbReference>
<keyword evidence="9 12" id="KW-0472">Membrane</keyword>
<dbReference type="Pfam" id="PF13246">
    <property type="entry name" value="Cation_ATPase"/>
    <property type="match status" value="1"/>
</dbReference>
<evidence type="ECO:0000313" key="15">
    <source>
        <dbReference type="Proteomes" id="UP000222106"/>
    </source>
</evidence>
<dbReference type="GO" id="GO:0006883">
    <property type="term" value="P:intracellular sodium ion homeostasis"/>
    <property type="evidence" value="ECO:0007669"/>
    <property type="project" value="TreeGrafter"/>
</dbReference>
<keyword evidence="6" id="KW-0067">ATP-binding</keyword>
<evidence type="ECO:0000259" key="13">
    <source>
        <dbReference type="SMART" id="SM00831"/>
    </source>
</evidence>
<dbReference type="PRINTS" id="PR00119">
    <property type="entry name" value="CATATPASE"/>
</dbReference>
<dbReference type="EMBL" id="PDJI01000004">
    <property type="protein sequence ID" value="PFG39801.1"/>
    <property type="molecule type" value="Genomic_DNA"/>
</dbReference>
<feature type="transmembrane region" description="Helical" evidence="12">
    <location>
        <begin position="749"/>
        <end position="768"/>
    </location>
</feature>
<keyword evidence="3" id="KW-1003">Cell membrane</keyword>
<dbReference type="SMART" id="SM00831">
    <property type="entry name" value="Cation_ATPase_N"/>
    <property type="match status" value="1"/>
</dbReference>
<dbReference type="AlphaFoldDB" id="A0A2A9EMQ0"/>
<feature type="transmembrane region" description="Helical" evidence="12">
    <location>
        <begin position="894"/>
        <end position="914"/>
    </location>
</feature>
<comment type="caution">
    <text evidence="14">The sequence shown here is derived from an EMBL/GenBank/DDBJ whole genome shotgun (WGS) entry which is preliminary data.</text>
</comment>
<feature type="transmembrane region" description="Helical" evidence="12">
    <location>
        <begin position="115"/>
        <end position="135"/>
    </location>
</feature>
<dbReference type="SUPFAM" id="SSF81653">
    <property type="entry name" value="Calcium ATPase, transduction domain A"/>
    <property type="match status" value="1"/>
</dbReference>
<dbReference type="PANTHER" id="PTHR43294">
    <property type="entry name" value="SODIUM/POTASSIUM-TRANSPORTING ATPASE SUBUNIT ALPHA"/>
    <property type="match status" value="1"/>
</dbReference>
<gene>
    <name evidence="14" type="ORF">ATJ97_2317</name>
</gene>
<dbReference type="SFLD" id="SFLDS00003">
    <property type="entry name" value="Haloacid_Dehalogenase"/>
    <property type="match status" value="1"/>
</dbReference>
<feature type="domain" description="Cation-transporting P-type ATPase N-terminal" evidence="13">
    <location>
        <begin position="34"/>
        <end position="108"/>
    </location>
</feature>
<proteinExistence type="inferred from homology"/>
<dbReference type="FunFam" id="3.40.50.1000:FF:000083">
    <property type="entry name" value="Sodium/potassium-transporting ATPase subunit alpha"/>
    <property type="match status" value="1"/>
</dbReference>
<dbReference type="PROSITE" id="PS00154">
    <property type="entry name" value="ATPASE_E1_E2"/>
    <property type="match status" value="1"/>
</dbReference>
<dbReference type="GO" id="GO:0030007">
    <property type="term" value="P:intracellular potassium ion homeostasis"/>
    <property type="evidence" value="ECO:0007669"/>
    <property type="project" value="TreeGrafter"/>
</dbReference>
<comment type="catalytic activity">
    <reaction evidence="10">
        <text>ATP + H2O = ADP + phosphate + H(+)</text>
        <dbReference type="Rhea" id="RHEA:13065"/>
        <dbReference type="ChEBI" id="CHEBI:15377"/>
        <dbReference type="ChEBI" id="CHEBI:15378"/>
        <dbReference type="ChEBI" id="CHEBI:30616"/>
        <dbReference type="ChEBI" id="CHEBI:43474"/>
        <dbReference type="ChEBI" id="CHEBI:456216"/>
    </reaction>
</comment>
<dbReference type="SFLD" id="SFLDG00002">
    <property type="entry name" value="C1.7:_P-type_atpase_like"/>
    <property type="match status" value="1"/>
</dbReference>
<feature type="transmembrane region" description="Helical" evidence="12">
    <location>
        <begin position="92"/>
        <end position="109"/>
    </location>
</feature>